<organism evidence="1 2">
    <name type="scientific">Handelsmanbacteria sp. (strain RIFCSPLOWO2_12_FULL_64_10)</name>
    <dbReference type="NCBI Taxonomy" id="1817868"/>
    <lineage>
        <taxon>Bacteria</taxon>
        <taxon>Candidatus Handelsmaniibacteriota</taxon>
    </lineage>
</organism>
<evidence type="ECO:0008006" key="3">
    <source>
        <dbReference type="Google" id="ProtNLM"/>
    </source>
</evidence>
<comment type="caution">
    <text evidence="1">The sequence shown here is derived from an EMBL/GenBank/DDBJ whole genome shotgun (WGS) entry which is preliminary data.</text>
</comment>
<accession>A0A1F6C428</accession>
<proteinExistence type="predicted"/>
<dbReference type="AlphaFoldDB" id="A0A1F6C428"/>
<evidence type="ECO:0000313" key="2">
    <source>
        <dbReference type="Proteomes" id="UP000178606"/>
    </source>
</evidence>
<reference evidence="1 2" key="1">
    <citation type="journal article" date="2016" name="Nat. Commun.">
        <title>Thousands of microbial genomes shed light on interconnected biogeochemical processes in an aquifer system.</title>
        <authorList>
            <person name="Anantharaman K."/>
            <person name="Brown C.T."/>
            <person name="Hug L.A."/>
            <person name="Sharon I."/>
            <person name="Castelle C.J."/>
            <person name="Probst A.J."/>
            <person name="Thomas B.C."/>
            <person name="Singh A."/>
            <person name="Wilkins M.J."/>
            <person name="Karaoz U."/>
            <person name="Brodie E.L."/>
            <person name="Williams K.H."/>
            <person name="Hubbard S.S."/>
            <person name="Banfield J.F."/>
        </authorList>
    </citation>
    <scope>NUCLEOTIDE SEQUENCE [LARGE SCALE GENOMIC DNA]</scope>
    <source>
        <strain evidence="2">RIFCSPLOWO2_12_FULL_64_10</strain>
    </source>
</reference>
<evidence type="ECO:0000313" key="1">
    <source>
        <dbReference type="EMBL" id="OGG43966.1"/>
    </source>
</evidence>
<dbReference type="Proteomes" id="UP000178606">
    <property type="component" value="Unassembled WGS sequence"/>
</dbReference>
<dbReference type="EMBL" id="MFKF01000421">
    <property type="protein sequence ID" value="OGG43966.1"/>
    <property type="molecule type" value="Genomic_DNA"/>
</dbReference>
<protein>
    <recommendedName>
        <fullName evidence="3">Antitoxin</fullName>
    </recommendedName>
</protein>
<name>A0A1F6C428_HANXR</name>
<gene>
    <name evidence="1" type="ORF">A3F84_13025</name>
</gene>
<sequence>MPQVLKLKDAAKKFRELVASLGTKKEECIVQDEQDRPVAVVLPFERYEFYQASQRRRERNFAVLDRIAKKMEGCDPADIESQVEKAVSEMKAEVKRRRQAP</sequence>